<dbReference type="Pfam" id="PF06941">
    <property type="entry name" value="NT5C"/>
    <property type="match status" value="1"/>
</dbReference>
<name>A0A939G311_9BACT</name>
<dbReference type="AlphaFoldDB" id="A0A939G311"/>
<dbReference type="GO" id="GO:0008253">
    <property type="term" value="F:5'-nucleotidase activity"/>
    <property type="evidence" value="ECO:0007669"/>
    <property type="project" value="InterPro"/>
</dbReference>
<keyword evidence="4" id="KW-1185">Reference proteome</keyword>
<dbReference type="SFLD" id="SFLDG01146">
    <property type="entry name" value="C1.2.2"/>
    <property type="match status" value="1"/>
</dbReference>
<comment type="caution">
    <text evidence="3">The sequence shown here is derived from an EMBL/GenBank/DDBJ whole genome shotgun (WGS) entry which is preliminary data.</text>
</comment>
<dbReference type="InterPro" id="IPR023214">
    <property type="entry name" value="HAD_sf"/>
</dbReference>
<evidence type="ECO:0000313" key="3">
    <source>
        <dbReference type="EMBL" id="MBO0929520.1"/>
    </source>
</evidence>
<feature type="active site" description="Proton donor" evidence="2">
    <location>
        <position position="10"/>
    </location>
</feature>
<dbReference type="PANTHER" id="PTHR16504">
    <property type="entry name" value="5'(3')-DEOXYRIBONUCLEOTIDASE"/>
    <property type="match status" value="1"/>
</dbReference>
<sequence length="176" mass="20637">MKQTICIDQDDVLADTHTKLVQLYLKSEAPRYELADLQEKSFQELFHEEERNAVYRQIHEPGFFADIPVMPGAQEAIVQLQDRYTVFVATAAMEFPNSFREKYNWLAEHLPSIHWRNYIFMGDKSILGADYLIDDMPYNLQTFTGKGLLFDALHNRDETAFTRVRNWTEVLDLLLD</sequence>
<reference evidence="3 4" key="1">
    <citation type="submission" date="2021-03" db="EMBL/GenBank/DDBJ databases">
        <title>Fibrella sp. HMF5036 genome sequencing and assembly.</title>
        <authorList>
            <person name="Kang H."/>
            <person name="Kim H."/>
            <person name="Bae S."/>
            <person name="Joh K."/>
        </authorList>
    </citation>
    <scope>NUCLEOTIDE SEQUENCE [LARGE SCALE GENOMIC DNA]</scope>
    <source>
        <strain evidence="3 4">HMF5036</strain>
    </source>
</reference>
<gene>
    <name evidence="3" type="ORF">J2I48_00860</name>
</gene>
<dbReference type="Gene3D" id="1.10.40.40">
    <property type="entry name" value="Deoxyribonucleotidase, domain 2"/>
    <property type="match status" value="1"/>
</dbReference>
<organism evidence="3 4">
    <name type="scientific">Fibrella aquatilis</name>
    <dbReference type="NCBI Taxonomy" id="2817059"/>
    <lineage>
        <taxon>Bacteria</taxon>
        <taxon>Pseudomonadati</taxon>
        <taxon>Bacteroidota</taxon>
        <taxon>Cytophagia</taxon>
        <taxon>Cytophagales</taxon>
        <taxon>Spirosomataceae</taxon>
        <taxon>Fibrella</taxon>
    </lineage>
</organism>
<proteinExistence type="inferred from homology"/>
<dbReference type="Proteomes" id="UP000664795">
    <property type="component" value="Unassembled WGS sequence"/>
</dbReference>
<accession>A0A939G311</accession>
<protein>
    <submittedName>
        <fullName evidence="3">5'(3')-deoxyribonucleotidase</fullName>
    </submittedName>
</protein>
<dbReference type="EMBL" id="JAFMYU010000001">
    <property type="protein sequence ID" value="MBO0929520.1"/>
    <property type="molecule type" value="Genomic_DNA"/>
</dbReference>
<dbReference type="PANTHER" id="PTHR16504:SF4">
    <property type="entry name" value="5'(3')-DEOXYRIBONUCLEOTIDASE"/>
    <property type="match status" value="1"/>
</dbReference>
<evidence type="ECO:0000256" key="2">
    <source>
        <dbReference type="PIRSR" id="PIRSR610708-1"/>
    </source>
</evidence>
<dbReference type="InterPro" id="IPR036412">
    <property type="entry name" value="HAD-like_sf"/>
</dbReference>
<dbReference type="SUPFAM" id="SSF56784">
    <property type="entry name" value="HAD-like"/>
    <property type="match status" value="1"/>
</dbReference>
<dbReference type="InterPro" id="IPR010708">
    <property type="entry name" value="5'(3')-deoxyribonucleotidase"/>
</dbReference>
<evidence type="ECO:0000256" key="1">
    <source>
        <dbReference type="ARBA" id="ARBA00009589"/>
    </source>
</evidence>
<dbReference type="SFLD" id="SFLDS00003">
    <property type="entry name" value="Haloacid_Dehalogenase"/>
    <property type="match status" value="1"/>
</dbReference>
<evidence type="ECO:0000313" key="4">
    <source>
        <dbReference type="Proteomes" id="UP000664795"/>
    </source>
</evidence>
<dbReference type="SFLD" id="SFLDG01126">
    <property type="entry name" value="C1.2:_Nucleotidase_Like"/>
    <property type="match status" value="1"/>
</dbReference>
<dbReference type="Gene3D" id="3.40.50.1000">
    <property type="entry name" value="HAD superfamily/HAD-like"/>
    <property type="match status" value="1"/>
</dbReference>
<dbReference type="RefSeq" id="WP_207333487.1">
    <property type="nucleotide sequence ID" value="NZ_JAFMYU010000001.1"/>
</dbReference>
<dbReference type="GO" id="GO:0009223">
    <property type="term" value="P:pyrimidine deoxyribonucleotide catabolic process"/>
    <property type="evidence" value="ECO:0007669"/>
    <property type="project" value="TreeGrafter"/>
</dbReference>
<comment type="similarity">
    <text evidence="1">Belongs to the 5'(3')-deoxyribonucleotidase family.</text>
</comment>
<feature type="active site" description="Nucleophile" evidence="2">
    <location>
        <position position="8"/>
    </location>
</feature>